<reference evidence="1" key="1">
    <citation type="submission" date="2020-08" db="EMBL/GenBank/DDBJ databases">
        <title>Winogradskyella ouciana sp. nov., isolated from the hadal seawater of the Mariana Trench.</title>
        <authorList>
            <person name="He X."/>
        </authorList>
    </citation>
    <scope>NUCLEOTIDE SEQUENCE [LARGE SCALE GENOMIC DNA]</scope>
    <source>
        <strain evidence="1">KCTC 52348</strain>
    </source>
</reference>
<dbReference type="Proteomes" id="UP000533900">
    <property type="component" value="Unassembled WGS sequence"/>
</dbReference>
<dbReference type="RefSeq" id="WP_185790503.1">
    <property type="nucleotide sequence ID" value="NZ_JACLCP010000007.1"/>
</dbReference>
<protein>
    <recommendedName>
        <fullName evidence="3">SRPBCC family protein</fullName>
    </recommendedName>
</protein>
<evidence type="ECO:0000313" key="2">
    <source>
        <dbReference type="Proteomes" id="UP000533900"/>
    </source>
</evidence>
<proteinExistence type="predicted"/>
<sequence length="168" mass="19633">MTVLNIHKRKIHKPKEQVSQIFRTLATQNDLIWPGENWPAIRFRDGLKVGSKGGHGRIRYTIIDFQTGESIKFQFSKPDGFNGTHEFAISKINDSETAIEHIISAKLSLRATLLWVFVIRWLHDALIEDAFDKVENQFTEQKAHSEYNLWVKLLREVYKRKSFQTKHA</sequence>
<gene>
    <name evidence="1" type="ORF">H7F21_16930</name>
</gene>
<evidence type="ECO:0000313" key="1">
    <source>
        <dbReference type="EMBL" id="MBC2846795.1"/>
    </source>
</evidence>
<organism evidence="1 2">
    <name type="scientific">Winogradskyella flava</name>
    <dbReference type="NCBI Taxonomy" id="1884876"/>
    <lineage>
        <taxon>Bacteria</taxon>
        <taxon>Pseudomonadati</taxon>
        <taxon>Bacteroidota</taxon>
        <taxon>Flavobacteriia</taxon>
        <taxon>Flavobacteriales</taxon>
        <taxon>Flavobacteriaceae</taxon>
        <taxon>Winogradskyella</taxon>
    </lineage>
</organism>
<keyword evidence="2" id="KW-1185">Reference proteome</keyword>
<comment type="caution">
    <text evidence="1">The sequence shown here is derived from an EMBL/GenBank/DDBJ whole genome shotgun (WGS) entry which is preliminary data.</text>
</comment>
<evidence type="ECO:0008006" key="3">
    <source>
        <dbReference type="Google" id="ProtNLM"/>
    </source>
</evidence>
<name>A0A842IVF0_9FLAO</name>
<accession>A0A842IVF0</accession>
<dbReference type="EMBL" id="JACLCP010000007">
    <property type="protein sequence ID" value="MBC2846795.1"/>
    <property type="molecule type" value="Genomic_DNA"/>
</dbReference>
<dbReference type="AlphaFoldDB" id="A0A842IVF0"/>